<accession>A0A429ZT61</accession>
<dbReference type="GO" id="GO:0004462">
    <property type="term" value="F:lactoylglutathione lyase activity"/>
    <property type="evidence" value="ECO:0007669"/>
    <property type="project" value="InterPro"/>
</dbReference>
<dbReference type="GeneID" id="98567611"/>
<keyword evidence="4" id="KW-1185">Reference proteome</keyword>
<dbReference type="AlphaFoldDB" id="A0A429ZT61"/>
<protein>
    <recommendedName>
        <fullName evidence="2">VOC domain-containing protein</fullName>
    </recommendedName>
</protein>
<gene>
    <name evidence="3" type="ORF">CBF35_04455</name>
</gene>
<dbReference type="PROSITE" id="PS51819">
    <property type="entry name" value="VOC"/>
    <property type="match status" value="1"/>
</dbReference>
<dbReference type="InterPro" id="IPR029068">
    <property type="entry name" value="Glyas_Bleomycin-R_OHBP_Dase"/>
</dbReference>
<dbReference type="Pfam" id="PF00903">
    <property type="entry name" value="Glyoxalase"/>
    <property type="match status" value="2"/>
</dbReference>
<dbReference type="OrthoDB" id="9792626at2"/>
<dbReference type="PANTHER" id="PTHR43279">
    <property type="entry name" value="CATECHOL-2,3-DIOXYGENASE"/>
    <property type="match status" value="1"/>
</dbReference>
<evidence type="ECO:0000256" key="1">
    <source>
        <dbReference type="ARBA" id="ARBA00022723"/>
    </source>
</evidence>
<dbReference type="InterPro" id="IPR018146">
    <property type="entry name" value="Glyoxalase_1_CS"/>
</dbReference>
<evidence type="ECO:0000259" key="2">
    <source>
        <dbReference type="PROSITE" id="PS51819"/>
    </source>
</evidence>
<dbReference type="InterPro" id="IPR004360">
    <property type="entry name" value="Glyas_Fos-R_dOase_dom"/>
</dbReference>
<comment type="caution">
    <text evidence="3">The sequence shown here is derived from an EMBL/GenBank/DDBJ whole genome shotgun (WGS) entry which is preliminary data.</text>
</comment>
<dbReference type="GO" id="GO:0046872">
    <property type="term" value="F:metal ion binding"/>
    <property type="evidence" value="ECO:0007669"/>
    <property type="project" value="UniProtKB-KW"/>
</dbReference>
<keyword evidence="1" id="KW-0479">Metal-binding</keyword>
<sequence>MSFKLTKGSYVDMVALKVMDLENEIKFYQEVLGLDILREENGMAFMGVKATKKTLLCLIEQEAGKVNEDSRNGLYHLALLVPSRKDLSEIYQHLLKLNYPIVGLSDQGHSEAIFIKDSEYNGIKIYCDKPQSEWDYHTEGSMDSILNRLDSESLLKESQEVFEKLPGGTYVGHVHLNVVDLEKSQYFYEKMLGLNLMSKAFPSLRYLAVADYHQHIAMNTFNQVTLGDHDDDNFGLDYISFKVTDLATLEALNTHLNEFDVPFYYNKGKKVIQIDDPNKIHILFHVDVIKK</sequence>
<organism evidence="3 4">
    <name type="scientific">Vagococcus salmoninarum</name>
    <dbReference type="NCBI Taxonomy" id="2739"/>
    <lineage>
        <taxon>Bacteria</taxon>
        <taxon>Bacillati</taxon>
        <taxon>Bacillota</taxon>
        <taxon>Bacilli</taxon>
        <taxon>Lactobacillales</taxon>
        <taxon>Enterococcaceae</taxon>
        <taxon>Vagococcus</taxon>
    </lineage>
</organism>
<dbReference type="InterPro" id="IPR037523">
    <property type="entry name" value="VOC_core"/>
</dbReference>
<dbReference type="RefSeq" id="WP_126778788.1">
    <property type="nucleotide sequence ID" value="NZ_NGJU01000005.1"/>
</dbReference>
<dbReference type="PROSITE" id="PS00934">
    <property type="entry name" value="GLYOXALASE_I_1"/>
    <property type="match status" value="1"/>
</dbReference>
<dbReference type="EMBL" id="NGJU01000005">
    <property type="protein sequence ID" value="RST96829.1"/>
    <property type="molecule type" value="Genomic_DNA"/>
</dbReference>
<proteinExistence type="predicted"/>
<feature type="domain" description="VOC" evidence="2">
    <location>
        <begin position="10"/>
        <end position="128"/>
    </location>
</feature>
<name>A0A429ZT61_9ENTE</name>
<reference evidence="3 4" key="1">
    <citation type="submission" date="2017-05" db="EMBL/GenBank/DDBJ databases">
        <title>Vagococcus spp. assemblies.</title>
        <authorList>
            <person name="Gulvik C.A."/>
        </authorList>
    </citation>
    <scope>NUCLEOTIDE SEQUENCE [LARGE SCALE GENOMIC DNA]</scope>
    <source>
        <strain evidence="3 4">NCFB 2777</strain>
    </source>
</reference>
<dbReference type="Proteomes" id="UP000287239">
    <property type="component" value="Unassembled WGS sequence"/>
</dbReference>
<dbReference type="PANTHER" id="PTHR43279:SF1">
    <property type="entry name" value="CATECHOL-2,3-DIOXYGENASE"/>
    <property type="match status" value="1"/>
</dbReference>
<evidence type="ECO:0000313" key="4">
    <source>
        <dbReference type="Proteomes" id="UP000287239"/>
    </source>
</evidence>
<dbReference type="Gene3D" id="3.10.180.10">
    <property type="entry name" value="2,3-Dihydroxybiphenyl 1,2-Dioxygenase, domain 1"/>
    <property type="match status" value="2"/>
</dbReference>
<evidence type="ECO:0000313" key="3">
    <source>
        <dbReference type="EMBL" id="RST96829.1"/>
    </source>
</evidence>
<dbReference type="SUPFAM" id="SSF54593">
    <property type="entry name" value="Glyoxalase/Bleomycin resistance protein/Dihydroxybiphenyl dioxygenase"/>
    <property type="match status" value="2"/>
</dbReference>